<feature type="compositionally biased region" description="Polar residues" evidence="7">
    <location>
        <begin position="665"/>
        <end position="685"/>
    </location>
</feature>
<keyword evidence="5 6" id="KW-0067">ATP-binding</keyword>
<evidence type="ECO:0000313" key="10">
    <source>
        <dbReference type="Proteomes" id="UP000807342"/>
    </source>
</evidence>
<dbReference type="PANTHER" id="PTHR48016:SF48">
    <property type="entry name" value="SERINE_THREONINE-PROTEIN KINASE BCK1_SLK1_SSP31"/>
    <property type="match status" value="1"/>
</dbReference>
<evidence type="ECO:0000256" key="1">
    <source>
        <dbReference type="ARBA" id="ARBA00006529"/>
    </source>
</evidence>
<dbReference type="Pfam" id="PF00069">
    <property type="entry name" value="Pkinase"/>
    <property type="match status" value="1"/>
</dbReference>
<evidence type="ECO:0000256" key="3">
    <source>
        <dbReference type="ARBA" id="ARBA00022741"/>
    </source>
</evidence>
<feature type="compositionally biased region" description="Low complexity" evidence="7">
    <location>
        <begin position="1043"/>
        <end position="1056"/>
    </location>
</feature>
<dbReference type="GO" id="GO:0000196">
    <property type="term" value="P:cell integrity MAPK cascade"/>
    <property type="evidence" value="ECO:0007669"/>
    <property type="project" value="UniProtKB-ARBA"/>
</dbReference>
<proteinExistence type="inferred from homology"/>
<comment type="similarity">
    <text evidence="1">Belongs to the protein kinase superfamily. STE Ser/Thr protein kinase family. MAP kinase kinase kinase subfamily.</text>
</comment>
<feature type="compositionally biased region" description="Pro residues" evidence="7">
    <location>
        <begin position="296"/>
        <end position="305"/>
    </location>
</feature>
<dbReference type="FunFam" id="1.10.510.10:FF:000182">
    <property type="entry name" value="MAP kinase kinase kinase mkh1"/>
    <property type="match status" value="1"/>
</dbReference>
<dbReference type="PROSITE" id="PS00107">
    <property type="entry name" value="PROTEIN_KINASE_ATP"/>
    <property type="match status" value="1"/>
</dbReference>
<reference evidence="9" key="1">
    <citation type="submission" date="2020-11" db="EMBL/GenBank/DDBJ databases">
        <authorList>
            <consortium name="DOE Joint Genome Institute"/>
            <person name="Ahrendt S."/>
            <person name="Riley R."/>
            <person name="Andreopoulos W."/>
            <person name="Labutti K."/>
            <person name="Pangilinan J."/>
            <person name="Ruiz-Duenas F.J."/>
            <person name="Barrasa J.M."/>
            <person name="Sanchez-Garcia M."/>
            <person name="Camarero S."/>
            <person name="Miyauchi S."/>
            <person name="Serrano A."/>
            <person name="Linde D."/>
            <person name="Babiker R."/>
            <person name="Drula E."/>
            <person name="Ayuso-Fernandez I."/>
            <person name="Pacheco R."/>
            <person name="Padilla G."/>
            <person name="Ferreira P."/>
            <person name="Barriuso J."/>
            <person name="Kellner H."/>
            <person name="Castanera R."/>
            <person name="Alfaro M."/>
            <person name="Ramirez L."/>
            <person name="Pisabarro A.G."/>
            <person name="Kuo A."/>
            <person name="Tritt A."/>
            <person name="Lipzen A."/>
            <person name="He G."/>
            <person name="Yan M."/>
            <person name="Ng V."/>
            <person name="Cullen D."/>
            <person name="Martin F."/>
            <person name="Rosso M.-N."/>
            <person name="Henrissat B."/>
            <person name="Hibbett D."/>
            <person name="Martinez A.T."/>
            <person name="Grigoriev I.V."/>
        </authorList>
    </citation>
    <scope>NUCLEOTIDE SEQUENCE</scope>
    <source>
        <strain evidence="9">MF-IS2</strain>
    </source>
</reference>
<dbReference type="InterPro" id="IPR050538">
    <property type="entry name" value="MAP_kinase_kinase_kinase"/>
</dbReference>
<feature type="region of interest" description="Disordered" evidence="7">
    <location>
        <begin position="1220"/>
        <end position="1246"/>
    </location>
</feature>
<feature type="compositionally biased region" description="Low complexity" evidence="7">
    <location>
        <begin position="811"/>
        <end position="822"/>
    </location>
</feature>
<dbReference type="SMART" id="SM00220">
    <property type="entry name" value="S_TKc"/>
    <property type="match status" value="1"/>
</dbReference>
<dbReference type="FunFam" id="3.30.200.20:FF:000387">
    <property type="entry name" value="Serine/threonine-protein kinase STE11"/>
    <property type="match status" value="1"/>
</dbReference>
<dbReference type="PROSITE" id="PS50011">
    <property type="entry name" value="PROTEIN_KINASE_DOM"/>
    <property type="match status" value="1"/>
</dbReference>
<gene>
    <name evidence="9" type="ORF">P691DRAFT_17727</name>
</gene>
<feature type="compositionally biased region" description="Polar residues" evidence="7">
    <location>
        <begin position="704"/>
        <end position="751"/>
    </location>
</feature>
<feature type="region of interest" description="Disordered" evidence="7">
    <location>
        <begin position="1043"/>
        <end position="1100"/>
    </location>
</feature>
<dbReference type="Proteomes" id="UP000807342">
    <property type="component" value="Unassembled WGS sequence"/>
</dbReference>
<feature type="compositionally biased region" description="Pro residues" evidence="7">
    <location>
        <begin position="410"/>
        <end position="423"/>
    </location>
</feature>
<organism evidence="9 10">
    <name type="scientific">Macrolepiota fuliginosa MF-IS2</name>
    <dbReference type="NCBI Taxonomy" id="1400762"/>
    <lineage>
        <taxon>Eukaryota</taxon>
        <taxon>Fungi</taxon>
        <taxon>Dikarya</taxon>
        <taxon>Basidiomycota</taxon>
        <taxon>Agaricomycotina</taxon>
        <taxon>Agaricomycetes</taxon>
        <taxon>Agaricomycetidae</taxon>
        <taxon>Agaricales</taxon>
        <taxon>Agaricineae</taxon>
        <taxon>Agaricaceae</taxon>
        <taxon>Macrolepiota</taxon>
    </lineage>
</organism>
<evidence type="ECO:0000259" key="8">
    <source>
        <dbReference type="PROSITE" id="PS50011"/>
    </source>
</evidence>
<comment type="caution">
    <text evidence="9">The sequence shown here is derived from an EMBL/GenBank/DDBJ whole genome shotgun (WGS) entry which is preliminary data.</text>
</comment>
<dbReference type="InterPro" id="IPR011009">
    <property type="entry name" value="Kinase-like_dom_sf"/>
</dbReference>
<protein>
    <recommendedName>
        <fullName evidence="8">Protein kinase domain-containing protein</fullName>
    </recommendedName>
</protein>
<feature type="compositionally biased region" description="Low complexity" evidence="7">
    <location>
        <begin position="65"/>
        <end position="98"/>
    </location>
</feature>
<feature type="compositionally biased region" description="Low complexity" evidence="7">
    <location>
        <begin position="559"/>
        <end position="568"/>
    </location>
</feature>
<dbReference type="OrthoDB" id="266718at2759"/>
<evidence type="ECO:0000256" key="4">
    <source>
        <dbReference type="ARBA" id="ARBA00022777"/>
    </source>
</evidence>
<dbReference type="InterPro" id="IPR017441">
    <property type="entry name" value="Protein_kinase_ATP_BS"/>
</dbReference>
<feature type="region of interest" description="Disordered" evidence="7">
    <location>
        <begin position="1137"/>
        <end position="1174"/>
    </location>
</feature>
<evidence type="ECO:0000256" key="2">
    <source>
        <dbReference type="ARBA" id="ARBA00022679"/>
    </source>
</evidence>
<dbReference type="SUPFAM" id="SSF56112">
    <property type="entry name" value="Protein kinase-like (PK-like)"/>
    <property type="match status" value="1"/>
</dbReference>
<dbReference type="EMBL" id="MU151051">
    <property type="protein sequence ID" value="KAF9455120.1"/>
    <property type="molecule type" value="Genomic_DNA"/>
</dbReference>
<evidence type="ECO:0000256" key="6">
    <source>
        <dbReference type="PROSITE-ProRule" id="PRU10141"/>
    </source>
</evidence>
<keyword evidence="3 6" id="KW-0547">Nucleotide-binding</keyword>
<evidence type="ECO:0000256" key="5">
    <source>
        <dbReference type="ARBA" id="ARBA00022840"/>
    </source>
</evidence>
<name>A0A9P5XSX0_9AGAR</name>
<dbReference type="Gene3D" id="1.10.510.10">
    <property type="entry name" value="Transferase(Phosphotransferase) domain 1"/>
    <property type="match status" value="1"/>
</dbReference>
<feature type="compositionally biased region" description="Polar residues" evidence="7">
    <location>
        <begin position="117"/>
        <end position="132"/>
    </location>
</feature>
<accession>A0A9P5XSX0</accession>
<feature type="compositionally biased region" description="Low complexity" evidence="7">
    <location>
        <begin position="1016"/>
        <end position="1027"/>
    </location>
</feature>
<feature type="compositionally biased region" description="Polar residues" evidence="7">
    <location>
        <begin position="569"/>
        <end position="582"/>
    </location>
</feature>
<dbReference type="InterPro" id="IPR000719">
    <property type="entry name" value="Prot_kinase_dom"/>
</dbReference>
<feature type="compositionally biased region" description="Low complexity" evidence="7">
    <location>
        <begin position="1225"/>
        <end position="1244"/>
    </location>
</feature>
<feature type="compositionally biased region" description="Low complexity" evidence="7">
    <location>
        <begin position="752"/>
        <end position="769"/>
    </location>
</feature>
<keyword evidence="4" id="KW-0418">Kinase</keyword>
<dbReference type="PROSITE" id="PS00108">
    <property type="entry name" value="PROTEIN_KINASE_ST"/>
    <property type="match status" value="1"/>
</dbReference>
<feature type="region of interest" description="Disordered" evidence="7">
    <location>
        <begin position="285"/>
        <end position="899"/>
    </location>
</feature>
<feature type="compositionally biased region" description="Basic residues" evidence="7">
    <location>
        <begin position="325"/>
        <end position="334"/>
    </location>
</feature>
<feature type="compositionally biased region" description="Polar residues" evidence="7">
    <location>
        <begin position="785"/>
        <end position="799"/>
    </location>
</feature>
<keyword evidence="10" id="KW-1185">Reference proteome</keyword>
<feature type="domain" description="Protein kinase" evidence="8">
    <location>
        <begin position="1248"/>
        <end position="1514"/>
    </location>
</feature>
<dbReference type="PANTHER" id="PTHR48016">
    <property type="entry name" value="MAP KINASE KINASE KINASE SSK2-RELATED-RELATED"/>
    <property type="match status" value="1"/>
</dbReference>
<feature type="compositionally biased region" description="Basic and acidic residues" evidence="7">
    <location>
        <begin position="1067"/>
        <end position="1100"/>
    </location>
</feature>
<feature type="compositionally biased region" description="Pro residues" evidence="7">
    <location>
        <begin position="99"/>
        <end position="108"/>
    </location>
</feature>
<dbReference type="GO" id="GO:0004709">
    <property type="term" value="F:MAP kinase kinase kinase activity"/>
    <property type="evidence" value="ECO:0007669"/>
    <property type="project" value="UniProtKB-ARBA"/>
</dbReference>
<feature type="compositionally biased region" description="Polar residues" evidence="7">
    <location>
        <begin position="1006"/>
        <end position="1015"/>
    </location>
</feature>
<feature type="compositionally biased region" description="Polar residues" evidence="7">
    <location>
        <begin position="368"/>
        <end position="379"/>
    </location>
</feature>
<feature type="compositionally biased region" description="Pro residues" evidence="7">
    <location>
        <begin position="438"/>
        <end position="447"/>
    </location>
</feature>
<feature type="region of interest" description="Disordered" evidence="7">
    <location>
        <begin position="1000"/>
        <end position="1027"/>
    </location>
</feature>
<feature type="compositionally biased region" description="Low complexity" evidence="7">
    <location>
        <begin position="397"/>
        <end position="409"/>
    </location>
</feature>
<dbReference type="GO" id="GO:0005524">
    <property type="term" value="F:ATP binding"/>
    <property type="evidence" value="ECO:0007669"/>
    <property type="project" value="UniProtKB-UniRule"/>
</dbReference>
<sequence>MSDNKARRVLYVANPGSESDEGSDEDRRRALHGRLGYPTHRRPPPSNVPPYGAFKVSQSFPQPPTLTTNFTPNNTQYQASHPPLSSPSTSSSPAAEESTPPPSTPAVPVPHVDLPGGTNTAPEMVISSSTSDRGVIDVPQSSTARVAKHLPPAKPAFGSRGPRQADAAARRPKTSPTVPTPDSYTSPSSNSSLTPVGERVLIVVTSDSERFVTVDVSGAPDPAFIRECIFSKLNIYTEEEQAQFSIFQTEIGDYQMGKSLSDEKLFALCRDHGDSKGSLKFFVTHTPVPEPEHSPRPPPQLPPQQPLSTIPPVLSTHIPVTPLRPGKRRPRSRHGSVSSAASEHPYESATGYEADLDNPEKESHRSTLRPSQQGYINSSGPPPSPQHRRLNNSSAVPQPSQSPLHLPRSLSPPTPQLPPPPSLPAQTTFTDKYGQILPTPPPPPPLSPARAKFPINDDSTFLPPPQSNFRHGRSGSDAAAEREQAFINSEQQQLEDVARWKASRQQLPPPNTRPVLRSEPTRDVPSQLPQAKEARQRKRTPTDVDDWQHVSPPGRDYDPSPSSISGSSQFGEPNGNGNSRISPSMGRKPINQTSPRARPTSPYTTRPLIPPAPRTQPPPVPPHSSETRSTQRSAGIPVPTEFLVRWKGETKVGGPSAFSRLGRVNTKSMDSLRSSQNLQSGTQRRANALPVSRSSRDHLAFSPSGLSGTPKSYENSSRLPINNTRPPPTQYNGPESSMSPQQSYLRNNMPYSNSNTIISTSLSISSNNTEPYPRPQSATGDKDVTSPSNPKYNGRQMHSPTYGPTLEPFESARSPRATSPSRSYHHSTIIPGPRPRPGTADRSLDSYNSGFETSHSTPPRSPVTPQSPRRDADERDFKIVDDTSPRTYVPDRSSEDTLKQEEHSRLMQMMRNLSVESTVVPRINTAGTNGNLTTISITTTAASTPPSRVSSPPLSATSSAIYDMYHDESSDTGGGNGTWIRKPPAQLQGHMEEKPKLKVQIEASGAKQSPSSAEKSNPSTGSTGSTATLLALPSLSNLRANSNMSVASSSSSHGSSTKVGGLSEMMLMHEKDERGRERERERESELEWQREQERERATTTETFVDDKDGWALRPPPEAVYERLEHYFRGHDLDKPVIEATSGGTSPTSTEPVAPPPAAPSNIDREREKARTRSKKSIRYVAEDAKRRIDRTSKADSMYSSTFLKRRNTKFWGGKLEEVTTHQAKSSSAGSASSSSPDSPSSGSDTFKWVRGELIGKGTYGRVYLAMNATTGEMIAVKQVELPQTASDKYDSRQHTVVQALKMESETLKDLDHPNIVQYLGFEETTDNLSIFLEYVPGGSIGSCLHKHGRFHEDVTKSFTSQILSGLEYLHDRGILHRDLKADNILVEMSGTCKISDFGISKRTDDEAGGAFTAMQGTVFWMAPEVINTQKKGYNFKIDIWSVGCVVLEMWAGMRPWMGEEMVAVMFKLYQNKLPPPVPDDVHLSLLADDFRTKCFAINPEERPSAAVLRKHEYLALPPGWQFNGFT</sequence>
<feature type="region of interest" description="Disordered" evidence="7">
    <location>
        <begin position="1"/>
        <end position="193"/>
    </location>
</feature>
<keyword evidence="2" id="KW-0808">Transferase</keyword>
<feature type="compositionally biased region" description="Basic and acidic residues" evidence="7">
    <location>
        <begin position="868"/>
        <end position="884"/>
    </location>
</feature>
<feature type="compositionally biased region" description="Low complexity" evidence="7">
    <location>
        <begin position="1140"/>
        <end position="1149"/>
    </location>
</feature>
<feature type="compositionally biased region" description="Polar residues" evidence="7">
    <location>
        <begin position="845"/>
        <end position="867"/>
    </location>
</feature>
<feature type="compositionally biased region" description="Pro residues" evidence="7">
    <location>
        <begin position="608"/>
        <end position="622"/>
    </location>
</feature>
<dbReference type="InterPro" id="IPR008271">
    <property type="entry name" value="Ser/Thr_kinase_AS"/>
</dbReference>
<feature type="compositionally biased region" description="Low complexity" evidence="7">
    <location>
        <begin position="174"/>
        <end position="193"/>
    </location>
</feature>
<evidence type="ECO:0000313" key="9">
    <source>
        <dbReference type="EMBL" id="KAF9455120.1"/>
    </source>
</evidence>
<evidence type="ECO:0000256" key="7">
    <source>
        <dbReference type="SAM" id="MobiDB-lite"/>
    </source>
</evidence>
<feature type="binding site" evidence="6">
    <location>
        <position position="1277"/>
    </location>
    <ligand>
        <name>ATP</name>
        <dbReference type="ChEBI" id="CHEBI:30616"/>
    </ligand>
</feature>